<gene>
    <name evidence="4" type="ORF">AWOD_I_0134</name>
</gene>
<dbReference type="HOGENOM" id="CLU_030247_1_0_6"/>
<dbReference type="KEGG" id="awd:AWOD_I_0134"/>
<dbReference type="InterPro" id="IPR000917">
    <property type="entry name" value="Sulfatase_N"/>
</dbReference>
<dbReference type="OrthoDB" id="9803751at2"/>
<dbReference type="PIRSF" id="PIRSF004950">
    <property type="entry name" value="Mmb_sulf_HI0842"/>
    <property type="match status" value="1"/>
</dbReference>
<dbReference type="CDD" id="cd16148">
    <property type="entry name" value="sulfatase_like"/>
    <property type="match status" value="1"/>
</dbReference>
<dbReference type="InterPro" id="IPR017850">
    <property type="entry name" value="Alkaline_phosphatase_core_sf"/>
</dbReference>
<feature type="domain" description="Inner membrane protein YejM N-terminal" evidence="3">
    <location>
        <begin position="8"/>
        <end position="245"/>
    </location>
</feature>
<evidence type="ECO:0000259" key="3">
    <source>
        <dbReference type="Pfam" id="PF11893"/>
    </source>
</evidence>
<dbReference type="EMBL" id="LN554846">
    <property type="protein sequence ID" value="CED70232.1"/>
    <property type="molecule type" value="Genomic_DNA"/>
</dbReference>
<sequence>MILNTLTFKQKLHSHGWFILINSLIAMAIATRYFAFLPEIPTDILGFSFITSGTFSQMVLLAGLIGLVALPATVLRPAKLRNGLQALVASLGIATLFIDTLVFAQYRFHINAVVLELVLSGQVVSFPLITWITVIGGVIALVVGQYLLISWLEKPAAITQHKLGRKFAVITFFALLATHGIHIWAAANAYQPVTTVKRYLPAFYPATSTSMMKKYGWVNEEAIAQQKAMKLNRKSDLNYPLAPLQKEAVEKPINIMILAVDSWRADTFNAENTPNMWEYAQSGAIFNNHIATGNATRTGIFGLFYGIPGTYWHGFLANQKSPVLVDRLQELGYDMGIFTAAQLEKPEFNQTVFKNIPNLRIKSEGGSPSELDKDLTKDWLEWYSKRDTSKPAFSFLFYDAPHGYDFPKDYPHRYEPMLDNINYLELNNESDPAPFFNRYKTSVHFVDSVAKQVLDKLKETGDLENTLVIITGDHGQEMNDNRMNFWGHNSNFTDAQVKVPFAVFGPKVNGKTLDWTTDDLTSHQDVVPTLMKNYLGVTNNIKDYSVGEDLLGKHVDRNWIMTSNYSGYAIIDKESILEIGATGQYQLLDKTNRPMKDAELNFQHLQEALEQISRFSK</sequence>
<evidence type="ECO:0000256" key="1">
    <source>
        <dbReference type="SAM" id="Phobius"/>
    </source>
</evidence>
<dbReference type="Proteomes" id="UP000032427">
    <property type="component" value="Chromosome 1"/>
</dbReference>
<feature type="transmembrane region" description="Helical" evidence="1">
    <location>
        <begin position="167"/>
        <end position="187"/>
    </location>
</feature>
<dbReference type="Gene3D" id="3.40.720.10">
    <property type="entry name" value="Alkaline Phosphatase, subunit A"/>
    <property type="match status" value="1"/>
</dbReference>
<feature type="transmembrane region" description="Helical" evidence="1">
    <location>
        <begin position="55"/>
        <end position="75"/>
    </location>
</feature>
<dbReference type="Pfam" id="PF00884">
    <property type="entry name" value="Sulfatase"/>
    <property type="match status" value="1"/>
</dbReference>
<keyword evidence="1" id="KW-0812">Transmembrane</keyword>
<dbReference type="SUPFAM" id="SSF53649">
    <property type="entry name" value="Alkaline phosphatase-like"/>
    <property type="match status" value="1"/>
</dbReference>
<feature type="domain" description="Sulfatase N-terminal" evidence="2">
    <location>
        <begin position="254"/>
        <end position="532"/>
    </location>
</feature>
<dbReference type="PANTHER" id="PTHR43751:SF3">
    <property type="entry name" value="SULFATASE N-TERMINAL DOMAIN-CONTAINING PROTEIN"/>
    <property type="match status" value="1"/>
</dbReference>
<evidence type="ECO:0000313" key="4">
    <source>
        <dbReference type="EMBL" id="CED70232.1"/>
    </source>
</evidence>
<dbReference type="PANTHER" id="PTHR43751">
    <property type="entry name" value="SULFATASE"/>
    <property type="match status" value="1"/>
</dbReference>
<keyword evidence="5" id="KW-1185">Reference proteome</keyword>
<name>A0A090IJB1_9GAMM</name>
<keyword evidence="1" id="KW-0472">Membrane</keyword>
<dbReference type="AlphaFoldDB" id="A0A090IJB1"/>
<evidence type="ECO:0000313" key="5">
    <source>
        <dbReference type="Proteomes" id="UP000032427"/>
    </source>
</evidence>
<dbReference type="InterPro" id="IPR024588">
    <property type="entry name" value="YejM_N"/>
</dbReference>
<dbReference type="InterPro" id="IPR012159">
    <property type="entry name" value="YejM-like"/>
</dbReference>
<feature type="transmembrane region" description="Helical" evidence="1">
    <location>
        <begin position="87"/>
        <end position="108"/>
    </location>
</feature>
<evidence type="ECO:0000259" key="2">
    <source>
        <dbReference type="Pfam" id="PF00884"/>
    </source>
</evidence>
<feature type="transmembrane region" description="Helical" evidence="1">
    <location>
        <begin position="128"/>
        <end position="147"/>
    </location>
</feature>
<proteinExistence type="predicted"/>
<feature type="transmembrane region" description="Helical" evidence="1">
    <location>
        <begin position="12"/>
        <end position="35"/>
    </location>
</feature>
<dbReference type="InterPro" id="IPR052701">
    <property type="entry name" value="GAG_Ulvan_Degrading_Sulfatases"/>
</dbReference>
<keyword evidence="1" id="KW-1133">Transmembrane helix</keyword>
<dbReference type="STRING" id="80852.AWOD_I_0134"/>
<dbReference type="Pfam" id="PF11893">
    <property type="entry name" value="DUF3413"/>
    <property type="match status" value="1"/>
</dbReference>
<dbReference type="PATRIC" id="fig|80852.17.peg.137"/>
<accession>A0A090IJB1</accession>
<reference evidence="5" key="1">
    <citation type="submission" date="2014-09" db="EMBL/GenBank/DDBJ databases">
        <authorList>
            <person name="Hjerde E."/>
        </authorList>
    </citation>
    <scope>NUCLEOTIDE SEQUENCE [LARGE SCALE GENOMIC DNA]</scope>
    <source>
        <strain evidence="5">06/09/139</strain>
    </source>
</reference>
<organism evidence="4 5">
    <name type="scientific">Aliivibrio wodanis</name>
    <dbReference type="NCBI Taxonomy" id="80852"/>
    <lineage>
        <taxon>Bacteria</taxon>
        <taxon>Pseudomonadati</taxon>
        <taxon>Pseudomonadota</taxon>
        <taxon>Gammaproteobacteria</taxon>
        <taxon>Vibrionales</taxon>
        <taxon>Vibrionaceae</taxon>
        <taxon>Aliivibrio</taxon>
    </lineage>
</organism>
<protein>
    <submittedName>
        <fullName evidence="4">Membrane associated sulfatase</fullName>
    </submittedName>
</protein>